<reference evidence="8 10" key="2">
    <citation type="submission" date="2014-01" db="EMBL/GenBank/DDBJ databases">
        <title>Draft genome sequencing of Bacillus alcalophilus CGMCC 1.3604.</title>
        <authorList>
            <person name="Yang J."/>
            <person name="Diao L."/>
            <person name="Yang S."/>
        </authorList>
    </citation>
    <scope>NUCLEOTIDE SEQUENCE [LARGE SCALE GENOMIC DNA]</scope>
    <source>
        <strain evidence="8 10">CGMCC 1.3604</strain>
    </source>
</reference>
<comment type="similarity">
    <text evidence="1 4">Belongs to the ketopantoate reductase family.</text>
</comment>
<keyword evidence="9" id="KW-1185">Reference proteome</keyword>
<dbReference type="InterPro" id="IPR036291">
    <property type="entry name" value="NAD(P)-bd_dom_sf"/>
</dbReference>
<dbReference type="STRING" id="1218173.BALCAV_0206770"/>
<gene>
    <name evidence="8" type="ORF">AJ85_16050</name>
    <name evidence="7" type="ORF">BALCAV_0206770</name>
</gene>
<dbReference type="SUPFAM" id="SSF51735">
    <property type="entry name" value="NAD(P)-binding Rossmann-fold domains"/>
    <property type="match status" value="1"/>
</dbReference>
<evidence type="ECO:0000313" key="9">
    <source>
        <dbReference type="Proteomes" id="UP000002754"/>
    </source>
</evidence>
<evidence type="ECO:0000313" key="8">
    <source>
        <dbReference type="EMBL" id="THG89623.1"/>
    </source>
</evidence>
<proteinExistence type="inferred from homology"/>
<feature type="domain" description="Ketopantoate reductase C-terminal" evidence="6">
    <location>
        <begin position="179"/>
        <end position="300"/>
    </location>
</feature>
<dbReference type="Gene3D" id="1.10.1040.10">
    <property type="entry name" value="N-(1-d-carboxylethyl)-l-norvaline Dehydrogenase, domain 2"/>
    <property type="match status" value="1"/>
</dbReference>
<keyword evidence="2 4" id="KW-0521">NADP</keyword>
<evidence type="ECO:0000256" key="3">
    <source>
        <dbReference type="ARBA" id="ARBA00023002"/>
    </source>
</evidence>
<dbReference type="GO" id="GO:0015940">
    <property type="term" value="P:pantothenate biosynthetic process"/>
    <property type="evidence" value="ECO:0007669"/>
    <property type="project" value="UniProtKB-UniPathway"/>
</dbReference>
<evidence type="ECO:0000259" key="6">
    <source>
        <dbReference type="Pfam" id="PF08546"/>
    </source>
</evidence>
<dbReference type="GO" id="GO:0005737">
    <property type="term" value="C:cytoplasm"/>
    <property type="evidence" value="ECO:0007669"/>
    <property type="project" value="TreeGrafter"/>
</dbReference>
<dbReference type="EC" id="1.1.1.169" evidence="4"/>
<comment type="function">
    <text evidence="4">Catalyzes the NADPH-dependent reduction of ketopantoate into pantoic acid.</text>
</comment>
<evidence type="ECO:0000313" key="10">
    <source>
        <dbReference type="Proteomes" id="UP000297014"/>
    </source>
</evidence>
<evidence type="ECO:0000313" key="7">
    <source>
        <dbReference type="EMBL" id="KGA97978.1"/>
    </source>
</evidence>
<evidence type="ECO:0000256" key="2">
    <source>
        <dbReference type="ARBA" id="ARBA00022857"/>
    </source>
</evidence>
<keyword evidence="4" id="KW-0566">Pantothenate biosynthesis</keyword>
<dbReference type="OrthoDB" id="9793586at2"/>
<dbReference type="Proteomes" id="UP000297014">
    <property type="component" value="Unassembled WGS sequence"/>
</dbReference>
<protein>
    <recommendedName>
        <fullName evidence="4">2-dehydropantoate 2-reductase</fullName>
        <ecNumber evidence="4">1.1.1.169</ecNumber>
    </recommendedName>
    <alternativeName>
        <fullName evidence="4">Ketopantoate reductase</fullName>
    </alternativeName>
</protein>
<feature type="domain" description="Ketopantoate reductase N-terminal" evidence="5">
    <location>
        <begin position="3"/>
        <end position="151"/>
    </location>
</feature>
<dbReference type="InterPro" id="IPR051402">
    <property type="entry name" value="KPR-Related"/>
</dbReference>
<dbReference type="SUPFAM" id="SSF48179">
    <property type="entry name" value="6-phosphogluconate dehydrogenase C-terminal domain-like"/>
    <property type="match status" value="1"/>
</dbReference>
<dbReference type="Pfam" id="PF02558">
    <property type="entry name" value="ApbA"/>
    <property type="match status" value="1"/>
</dbReference>
<dbReference type="Gene3D" id="3.40.50.720">
    <property type="entry name" value="NAD(P)-binding Rossmann-like Domain"/>
    <property type="match status" value="1"/>
</dbReference>
<organism evidence="7 9">
    <name type="scientific">Alkalihalobacillus alcalophilus ATCC 27647 = CGMCC 1.3604</name>
    <dbReference type="NCBI Taxonomy" id="1218173"/>
    <lineage>
        <taxon>Bacteria</taxon>
        <taxon>Bacillati</taxon>
        <taxon>Bacillota</taxon>
        <taxon>Bacilli</taxon>
        <taxon>Bacillales</taxon>
        <taxon>Bacillaceae</taxon>
        <taxon>Alkalihalobacillus</taxon>
    </lineage>
</organism>
<dbReference type="Proteomes" id="UP000002754">
    <property type="component" value="Unassembled WGS sequence"/>
</dbReference>
<dbReference type="AlphaFoldDB" id="A0A094WPM3"/>
<dbReference type="PANTHER" id="PTHR21708">
    <property type="entry name" value="PROBABLE 2-DEHYDROPANTOATE 2-REDUCTASE"/>
    <property type="match status" value="1"/>
</dbReference>
<dbReference type="EMBL" id="JALP01000209">
    <property type="protein sequence ID" value="THG89623.1"/>
    <property type="molecule type" value="Genomic_DNA"/>
</dbReference>
<dbReference type="PANTHER" id="PTHR21708:SF26">
    <property type="entry name" value="2-DEHYDROPANTOATE 2-REDUCTASE"/>
    <property type="match status" value="1"/>
</dbReference>
<name>A0A094WPM3_ALKAL</name>
<dbReference type="InterPro" id="IPR008927">
    <property type="entry name" value="6-PGluconate_DH-like_C_sf"/>
</dbReference>
<dbReference type="EMBL" id="ALPT02000017">
    <property type="protein sequence ID" value="KGA97978.1"/>
    <property type="molecule type" value="Genomic_DNA"/>
</dbReference>
<dbReference type="UniPathway" id="UPA00028">
    <property type="reaction ID" value="UER00004"/>
</dbReference>
<dbReference type="InterPro" id="IPR013332">
    <property type="entry name" value="KPR_N"/>
</dbReference>
<evidence type="ECO:0000259" key="5">
    <source>
        <dbReference type="Pfam" id="PF02558"/>
    </source>
</evidence>
<sequence length="306" mass="34267">MKIVIIGAGALGAYFGSRLEEVGENVTYLVREKRAAQIRKYRLKVSSPTGNYQSLNPQIIESPTEVAHVDLVILAVKGQHLQGALEPLKMFVEKGAKVLPLLNGIEHIPILQNKLGEEVVLGGLSFIIATLSDEGHVIHSSEFHDLIFGPLHPSQIEFCQQLDVIMEAANFHNVLSDDISFKMWEKYMFISSFSGITTATNLPIGPIREQLETFSIAKNLLKELKQLANEYGVYLSDVHVEEAVEKFRLLNEETTSSMHQDRRKGLTLEVDHLHGGALRLAKEKELQLPYTETILAMIKPFEKNRG</sequence>
<dbReference type="InterPro" id="IPR013328">
    <property type="entry name" value="6PGD_dom2"/>
</dbReference>
<dbReference type="Pfam" id="PF08546">
    <property type="entry name" value="ApbA_C"/>
    <property type="match status" value="1"/>
</dbReference>
<dbReference type="RefSeq" id="WP_003322816.1">
    <property type="nucleotide sequence ID" value="NZ_ALPT02000017.1"/>
</dbReference>
<keyword evidence="3 4" id="KW-0560">Oxidoreductase</keyword>
<dbReference type="InterPro" id="IPR003710">
    <property type="entry name" value="ApbA"/>
</dbReference>
<reference evidence="7 9" key="1">
    <citation type="journal article" date="2014" name="Genome Announc.">
        <title>Draft Genome Sequence of Bacillus alcalophilus AV1934, a Classic Alkaliphile Isolated from Human Feces in 1934.</title>
        <authorList>
            <person name="Attie O."/>
            <person name="Jayaprakash A."/>
            <person name="Shah H."/>
            <person name="Paulsen I.T."/>
            <person name="Morino M."/>
            <person name="Takahashi Y."/>
            <person name="Narumi I."/>
            <person name="Sachidanandam R."/>
            <person name="Satoh K."/>
            <person name="Ito M."/>
            <person name="Krulwich T.A."/>
        </authorList>
    </citation>
    <scope>NUCLEOTIDE SEQUENCE [LARGE SCALE GENOMIC DNA]</scope>
    <source>
        <strain evidence="7 9">AV1934</strain>
    </source>
</reference>
<evidence type="ECO:0000256" key="4">
    <source>
        <dbReference type="RuleBase" id="RU362068"/>
    </source>
</evidence>
<accession>A0A094WPM3</accession>
<comment type="catalytic activity">
    <reaction evidence="4">
        <text>(R)-pantoate + NADP(+) = 2-dehydropantoate + NADPH + H(+)</text>
        <dbReference type="Rhea" id="RHEA:16233"/>
        <dbReference type="ChEBI" id="CHEBI:11561"/>
        <dbReference type="ChEBI" id="CHEBI:15378"/>
        <dbReference type="ChEBI" id="CHEBI:15980"/>
        <dbReference type="ChEBI" id="CHEBI:57783"/>
        <dbReference type="ChEBI" id="CHEBI:58349"/>
        <dbReference type="EC" id="1.1.1.169"/>
    </reaction>
</comment>
<dbReference type="NCBIfam" id="TIGR00745">
    <property type="entry name" value="apbA_panE"/>
    <property type="match status" value="1"/>
</dbReference>
<comment type="caution">
    <text evidence="7">The sequence shown here is derived from an EMBL/GenBank/DDBJ whole genome shotgun (WGS) entry which is preliminary data.</text>
</comment>
<dbReference type="eggNOG" id="COG1893">
    <property type="taxonomic scope" value="Bacteria"/>
</dbReference>
<dbReference type="GO" id="GO:0008677">
    <property type="term" value="F:2-dehydropantoate 2-reductase activity"/>
    <property type="evidence" value="ECO:0007669"/>
    <property type="project" value="UniProtKB-EC"/>
</dbReference>
<evidence type="ECO:0000256" key="1">
    <source>
        <dbReference type="ARBA" id="ARBA00007870"/>
    </source>
</evidence>
<comment type="pathway">
    <text evidence="4">Cofactor biosynthesis; (R)-pantothenate biosynthesis; (R)-pantoate from 3-methyl-2-oxobutanoate: step 2/2.</text>
</comment>
<dbReference type="InterPro" id="IPR013752">
    <property type="entry name" value="KPA_reductase"/>
</dbReference>